<organism evidence="5">
    <name type="scientific">Variovorax paradoxus</name>
    <dbReference type="NCBI Taxonomy" id="34073"/>
    <lineage>
        <taxon>Bacteria</taxon>
        <taxon>Pseudomonadati</taxon>
        <taxon>Pseudomonadota</taxon>
        <taxon>Betaproteobacteria</taxon>
        <taxon>Burkholderiales</taxon>
        <taxon>Comamonadaceae</taxon>
        <taxon>Variovorax</taxon>
    </lineage>
</organism>
<dbReference type="AlphaFoldDB" id="A0A679JJN3"/>
<dbReference type="SUPFAM" id="SSF63829">
    <property type="entry name" value="Calcium-dependent phosphotriesterase"/>
    <property type="match status" value="1"/>
</dbReference>
<dbReference type="InterPro" id="IPR005511">
    <property type="entry name" value="SMP-30"/>
</dbReference>
<feature type="binding site" evidence="3">
    <location>
        <position position="18"/>
    </location>
    <ligand>
        <name>a divalent metal cation</name>
        <dbReference type="ChEBI" id="CHEBI:60240"/>
    </ligand>
</feature>
<dbReference type="PANTHER" id="PTHR10907:SF47">
    <property type="entry name" value="REGUCALCIN"/>
    <property type="match status" value="1"/>
</dbReference>
<feature type="binding site" evidence="3">
    <location>
        <position position="152"/>
    </location>
    <ligand>
        <name>a divalent metal cation</name>
        <dbReference type="ChEBI" id="CHEBI:60240"/>
    </ligand>
</feature>
<name>A0A679JJN3_VARPD</name>
<dbReference type="PANTHER" id="PTHR10907">
    <property type="entry name" value="REGUCALCIN"/>
    <property type="match status" value="1"/>
</dbReference>
<evidence type="ECO:0000259" key="4">
    <source>
        <dbReference type="Pfam" id="PF08450"/>
    </source>
</evidence>
<keyword evidence="3" id="KW-0479">Metal-binding</keyword>
<gene>
    <name evidence="5" type="primary">araB_5</name>
    <name evidence="5" type="ORF">VVAX_05693</name>
</gene>
<feature type="domain" description="SMP-30/Gluconolactonase/LRE-like region" evidence="4">
    <location>
        <begin position="16"/>
        <end position="259"/>
    </location>
</feature>
<dbReference type="Gene3D" id="2.120.10.30">
    <property type="entry name" value="TolB, C-terminal domain"/>
    <property type="match status" value="1"/>
</dbReference>
<protein>
    <submittedName>
        <fullName evidence="5">L-arabinolactonase</fullName>
        <ecNumber evidence="5">3.1.1.15</ecNumber>
    </submittedName>
</protein>
<feature type="binding site" evidence="3">
    <location>
        <position position="201"/>
    </location>
    <ligand>
        <name>a divalent metal cation</name>
        <dbReference type="ChEBI" id="CHEBI:60240"/>
    </ligand>
</feature>
<keyword evidence="5" id="KW-0378">Hydrolase</keyword>
<dbReference type="InterPro" id="IPR011042">
    <property type="entry name" value="6-blade_b-propeller_TolB-like"/>
</dbReference>
<feature type="active site" description="Proton donor/acceptor" evidence="2">
    <location>
        <position position="201"/>
    </location>
</feature>
<dbReference type="EC" id="3.1.1.15" evidence="5"/>
<feature type="binding site" evidence="3">
    <location>
        <position position="101"/>
    </location>
    <ligand>
        <name>substrate</name>
    </ligand>
</feature>
<dbReference type="GO" id="GO:0050021">
    <property type="term" value="F:L-arabinonolactonase activity"/>
    <property type="evidence" value="ECO:0007669"/>
    <property type="project" value="UniProtKB-EC"/>
</dbReference>
<feature type="binding site" evidence="3">
    <location>
        <position position="103"/>
    </location>
    <ligand>
        <name>substrate</name>
    </ligand>
</feature>
<keyword evidence="3" id="KW-0862">Zinc</keyword>
<sequence>MDAWTVRELGTTRDLLGESPCWDARAGAVCWIDSLAGTLHRHWPGTGESESHSLPAPVGSVALCESGAVLVALQHGFARYRFDTRELQRLGRIDTEHPGVRLNDGKCDPWGNFVAGTLHVHRQPGEPIGGGLYRLRPGGEIELLADGFALTNGPCFSPDGRTFYVADSPLRTIWAYDYSPHGPLANRRAFAQTEGFASGPDGATVDAEGFVWSVLPRAGAMARFAPDGRVERVVELPATHPTSLCFGGAKLDKAFVTSLSKSTNLSGDRPQDGALFEVGGLPAPGLPPHLFGG</sequence>
<proteinExistence type="inferred from homology"/>
<accession>A0A679JJN3</accession>
<comment type="cofactor">
    <cofactor evidence="3">
        <name>Zn(2+)</name>
        <dbReference type="ChEBI" id="CHEBI:29105"/>
    </cofactor>
    <text evidence="3">Binds 1 divalent metal cation per subunit.</text>
</comment>
<evidence type="ECO:0000256" key="3">
    <source>
        <dbReference type="PIRSR" id="PIRSR605511-2"/>
    </source>
</evidence>
<reference evidence="5" key="1">
    <citation type="submission" date="2019-12" db="EMBL/GenBank/DDBJ databases">
        <authorList>
            <person name="Cremers G."/>
        </authorList>
    </citation>
    <scope>NUCLEOTIDE SEQUENCE</scope>
    <source>
        <strain evidence="5">Vvax</strain>
    </source>
</reference>
<dbReference type="GO" id="GO:0019853">
    <property type="term" value="P:L-ascorbic acid biosynthetic process"/>
    <property type="evidence" value="ECO:0007669"/>
    <property type="project" value="TreeGrafter"/>
</dbReference>
<evidence type="ECO:0000313" key="5">
    <source>
        <dbReference type="EMBL" id="CAA2109422.1"/>
    </source>
</evidence>
<dbReference type="RefSeq" id="WP_339093379.1">
    <property type="nucleotide sequence ID" value="NZ_LR743508.1"/>
</dbReference>
<evidence type="ECO:0000256" key="1">
    <source>
        <dbReference type="ARBA" id="ARBA00008853"/>
    </source>
</evidence>
<dbReference type="InterPro" id="IPR013658">
    <property type="entry name" value="SGL"/>
</dbReference>
<dbReference type="Pfam" id="PF08450">
    <property type="entry name" value="SGL"/>
    <property type="match status" value="1"/>
</dbReference>
<dbReference type="GO" id="GO:0004341">
    <property type="term" value="F:gluconolactonase activity"/>
    <property type="evidence" value="ECO:0007669"/>
    <property type="project" value="TreeGrafter"/>
</dbReference>
<dbReference type="PRINTS" id="PR01790">
    <property type="entry name" value="SMP30FAMILY"/>
</dbReference>
<dbReference type="GO" id="GO:0005509">
    <property type="term" value="F:calcium ion binding"/>
    <property type="evidence" value="ECO:0007669"/>
    <property type="project" value="TreeGrafter"/>
</dbReference>
<comment type="similarity">
    <text evidence="1">Belongs to the SMP-30/CGR1 family.</text>
</comment>
<evidence type="ECO:0000256" key="2">
    <source>
        <dbReference type="PIRSR" id="PIRSR605511-1"/>
    </source>
</evidence>
<dbReference type="EMBL" id="LR743508">
    <property type="protein sequence ID" value="CAA2109422.1"/>
    <property type="molecule type" value="Genomic_DNA"/>
</dbReference>